<keyword evidence="8" id="KW-1185">Reference proteome</keyword>
<feature type="compositionally biased region" description="Low complexity" evidence="4">
    <location>
        <begin position="1001"/>
        <end position="1016"/>
    </location>
</feature>
<feature type="compositionally biased region" description="Polar residues" evidence="4">
    <location>
        <begin position="833"/>
        <end position="845"/>
    </location>
</feature>
<keyword evidence="5" id="KW-0472">Membrane</keyword>
<evidence type="ECO:0000313" key="8">
    <source>
        <dbReference type="Proteomes" id="UP000193560"/>
    </source>
</evidence>
<feature type="region of interest" description="Disordered" evidence="4">
    <location>
        <begin position="572"/>
        <end position="613"/>
    </location>
</feature>
<feature type="region of interest" description="Disordered" evidence="4">
    <location>
        <begin position="868"/>
        <end position="895"/>
    </location>
</feature>
<evidence type="ECO:0000313" key="7">
    <source>
        <dbReference type="EMBL" id="ORZ21624.1"/>
    </source>
</evidence>
<proteinExistence type="predicted"/>
<reference evidence="7 8" key="1">
    <citation type="submission" date="2016-07" db="EMBL/GenBank/DDBJ databases">
        <title>Pervasive Adenine N6-methylation of Active Genes in Fungi.</title>
        <authorList>
            <consortium name="DOE Joint Genome Institute"/>
            <person name="Mondo S.J."/>
            <person name="Dannebaum R.O."/>
            <person name="Kuo R.C."/>
            <person name="Labutti K."/>
            <person name="Haridas S."/>
            <person name="Kuo A."/>
            <person name="Salamov A."/>
            <person name="Ahrendt S.R."/>
            <person name="Lipzen A."/>
            <person name="Sullivan W."/>
            <person name="Andreopoulos W.B."/>
            <person name="Clum A."/>
            <person name="Lindquist E."/>
            <person name="Daum C."/>
            <person name="Ramamoorthy G.K."/>
            <person name="Gryganskyi A."/>
            <person name="Culley D."/>
            <person name="Magnuson J.K."/>
            <person name="James T.Y."/>
            <person name="O'Malley M.A."/>
            <person name="Stajich J.E."/>
            <person name="Spatafora J.W."/>
            <person name="Visel A."/>
            <person name="Grigoriev I.V."/>
        </authorList>
    </citation>
    <scope>NUCLEOTIDE SEQUENCE [LARGE SCALE GENOMIC DNA]</scope>
    <source>
        <strain evidence="7 8">NRRL 1336</strain>
    </source>
</reference>
<keyword evidence="5" id="KW-0812">Transmembrane</keyword>
<feature type="compositionally biased region" description="Polar residues" evidence="4">
    <location>
        <begin position="1"/>
        <end position="19"/>
    </location>
</feature>
<dbReference type="InterPro" id="IPR001789">
    <property type="entry name" value="Sig_transdc_resp-reg_receiver"/>
</dbReference>
<feature type="compositionally biased region" description="Basic residues" evidence="4">
    <location>
        <begin position="1020"/>
        <end position="1037"/>
    </location>
</feature>
<feature type="compositionally biased region" description="Low complexity" evidence="4">
    <location>
        <begin position="1320"/>
        <end position="1337"/>
    </location>
</feature>
<feature type="region of interest" description="Disordered" evidence="4">
    <location>
        <begin position="1001"/>
        <end position="1038"/>
    </location>
</feature>
<keyword evidence="5" id="KW-1133">Transmembrane helix</keyword>
<dbReference type="PANTHER" id="PTHR45339:SF1">
    <property type="entry name" value="HYBRID SIGNAL TRANSDUCTION HISTIDINE KINASE J"/>
    <property type="match status" value="1"/>
</dbReference>
<dbReference type="Gene3D" id="3.40.50.2300">
    <property type="match status" value="1"/>
</dbReference>
<feature type="region of interest" description="Disordered" evidence="4">
    <location>
        <begin position="929"/>
        <end position="961"/>
    </location>
</feature>
<feature type="domain" description="Response regulatory" evidence="6">
    <location>
        <begin position="1046"/>
        <end position="1223"/>
    </location>
</feature>
<feature type="region of interest" description="Disordered" evidence="4">
    <location>
        <begin position="640"/>
        <end position="663"/>
    </location>
</feature>
<organism evidence="7 8">
    <name type="scientific">Absidia repens</name>
    <dbReference type="NCBI Taxonomy" id="90262"/>
    <lineage>
        <taxon>Eukaryota</taxon>
        <taxon>Fungi</taxon>
        <taxon>Fungi incertae sedis</taxon>
        <taxon>Mucoromycota</taxon>
        <taxon>Mucoromycotina</taxon>
        <taxon>Mucoromycetes</taxon>
        <taxon>Mucorales</taxon>
        <taxon>Cunninghamellaceae</taxon>
        <taxon>Absidia</taxon>
    </lineage>
</organism>
<protein>
    <recommendedName>
        <fullName evidence="6">Response regulatory domain-containing protein</fullName>
    </recommendedName>
</protein>
<gene>
    <name evidence="7" type="ORF">BCR42DRAFT_481239</name>
</gene>
<feature type="compositionally biased region" description="Low complexity" evidence="4">
    <location>
        <begin position="640"/>
        <end position="656"/>
    </location>
</feature>
<keyword evidence="2" id="KW-0902">Two-component regulatory system</keyword>
<feature type="modified residue" description="4-aspartylphosphate" evidence="3">
    <location>
        <position position="1095"/>
    </location>
</feature>
<dbReference type="InterPro" id="IPR011006">
    <property type="entry name" value="CheY-like_superfamily"/>
</dbReference>
<dbReference type="CDD" id="cd17546">
    <property type="entry name" value="REC_hyHK_CKI1_RcsC-like"/>
    <property type="match status" value="1"/>
</dbReference>
<sequence length="1371" mass="149973">MSEPQQRYNDDGISSTGKPRTSIDHLLSHSSSLYSASSASKPTLTSLRSTTSGLSDSDFDDSISSLALRLSFPHSKYDNTVSKETRIMLAFASCVCCVYCIHLSWLALALYWMVMVIRSFLIPTGQARRHSHIGQCGVVVSAGIILSSSSTLSLSSFLEYLSTIGSINVIRSVPTSLAPLWPATLTVIDTTEGTMPSSWSWSHGVLWICCMGLFHIAQRLCDIQNHEDLMIQQQQNDAQQQVDQYLGRMTGIRERFLDTLAREIQESTMMVKITLEQFSPITILNNTHELLSPCSMAVPVTNISAIHTTINEVGHIGSHLHLVSRLLRQDSTHVSPVYCDFDISELIQTVGDALSALASKLDVSVILYHMDNGLHCINVLGDENAIKHSIMSLVRNIMEGCTPGACIEIGLNAETHGLDRLQITFDITQTRSHAIPHGVPGTDSSLSIYTTELVRYSGGTLSVDKISDASTRYLVLYNMQTGSDNAKRRLIMERSIHDLHNNIQYASEPTLMELIDFVGKLKGMRMILYATEKSTFAKHLTSTLASWNADISHIPTTATALSATPTTLFNLPPNSPLLPGNLSSGASSSSSSNTTNVSTTTSHKAPTPATEEDHIHAIPPAFLLIDNDLPTLERQLQEYRTQQQYHHQQRQLQQQQNTPTMSTTYMPLPSTQQDTTAKRHRRHHQKTVAIIYFSYLEDARRVHELMSQNSSSNLHAPRVFIVPKPCGPRRFLTALHTAWLDAIVDPQFSPLATSPLNCPPWHATPNSIHTPPTPSADSKRISPAPRGDEGNYFAPRHASNSVSSVNPSSKSSPSSASAGSARIPSINRRLRSHSSTFQPPTNNNNARRKVDLSFTSPASDHHQDIAASSLQSIHQSPSPQINDEDPTTTSPLRLSIGSPLSLTNIAAIETNIAQQALVDHSQRQASNNAFETHESTSLATHETIADEQEQQEPQQQQKPQQDDPAILLENTVNLTSPSLPAAGQSAIEHSNATTLSAASALPVAASTSPDTTSSTSVPKRNLKFKISNRKKKDKNKHTPWWSPPIKVLIVEDNMINQAILSTWMKKHNIKYEVASDGKQAVEKWKKGGFHLILMDIQLPVMSGIDATKMIREIEKEENIGVLPSKWDDSEYSTKDDATDNALSLSLGIPPISSPEGIVGDKKRLNLQRSSTTATTFQSPVIIVALTASSHESDRQTALAAGCNDFLTKPVSLEWLEKKIMEWGCMQALIDVEGWREWKRSTSSASTVSAASSSLANSSAMAKSSSLDKTLALLKSTQRTPSSTLQKSEYQNQQTLDSDTNTNTGSLSTLAQHKDGLAVASSSSSSSPSSSPFSSPPSLLHKTHGILLQGSSTLVNKRMTTKSRLVLREPVS</sequence>
<name>A0A1X2IT06_9FUNG</name>
<feature type="compositionally biased region" description="Low complexity" evidence="4">
    <location>
        <begin position="572"/>
        <end position="602"/>
    </location>
</feature>
<dbReference type="PANTHER" id="PTHR45339">
    <property type="entry name" value="HYBRID SIGNAL TRANSDUCTION HISTIDINE KINASE J"/>
    <property type="match status" value="1"/>
</dbReference>
<dbReference type="Pfam" id="PF00072">
    <property type="entry name" value="Response_reg"/>
    <property type="match status" value="1"/>
</dbReference>
<evidence type="ECO:0000256" key="4">
    <source>
        <dbReference type="SAM" id="MobiDB-lite"/>
    </source>
</evidence>
<feature type="compositionally biased region" description="Polar residues" evidence="4">
    <location>
        <begin position="1277"/>
        <end position="1310"/>
    </location>
</feature>
<dbReference type="EMBL" id="MCGE01000005">
    <property type="protein sequence ID" value="ORZ21624.1"/>
    <property type="molecule type" value="Genomic_DNA"/>
</dbReference>
<evidence type="ECO:0000256" key="3">
    <source>
        <dbReference type="PROSITE-ProRule" id="PRU00169"/>
    </source>
</evidence>
<dbReference type="SMART" id="SM00448">
    <property type="entry name" value="REC"/>
    <property type="match status" value="1"/>
</dbReference>
<dbReference type="OrthoDB" id="21225at2759"/>
<dbReference type="Proteomes" id="UP000193560">
    <property type="component" value="Unassembled WGS sequence"/>
</dbReference>
<evidence type="ECO:0000256" key="5">
    <source>
        <dbReference type="SAM" id="Phobius"/>
    </source>
</evidence>
<feature type="region of interest" description="Disordered" evidence="4">
    <location>
        <begin position="1"/>
        <end position="23"/>
    </location>
</feature>
<keyword evidence="1 3" id="KW-0597">Phosphoprotein</keyword>
<accession>A0A1X2IT06</accession>
<evidence type="ECO:0000259" key="6">
    <source>
        <dbReference type="PROSITE" id="PS50110"/>
    </source>
</evidence>
<evidence type="ECO:0000256" key="1">
    <source>
        <dbReference type="ARBA" id="ARBA00022553"/>
    </source>
</evidence>
<feature type="transmembrane region" description="Helical" evidence="5">
    <location>
        <begin position="87"/>
        <end position="112"/>
    </location>
</feature>
<feature type="compositionally biased region" description="Low complexity" evidence="4">
    <location>
        <begin position="951"/>
        <end position="961"/>
    </location>
</feature>
<feature type="compositionally biased region" description="Polar residues" evidence="4">
    <location>
        <begin position="929"/>
        <end position="940"/>
    </location>
</feature>
<evidence type="ECO:0000256" key="2">
    <source>
        <dbReference type="ARBA" id="ARBA00023012"/>
    </source>
</evidence>
<dbReference type="PROSITE" id="PS50110">
    <property type="entry name" value="RESPONSE_REGULATORY"/>
    <property type="match status" value="1"/>
</dbReference>
<dbReference type="STRING" id="90262.A0A1X2IT06"/>
<dbReference type="GO" id="GO:0000160">
    <property type="term" value="P:phosphorelay signal transduction system"/>
    <property type="evidence" value="ECO:0007669"/>
    <property type="project" value="UniProtKB-KW"/>
</dbReference>
<feature type="region of interest" description="Disordered" evidence="4">
    <location>
        <begin position="1277"/>
        <end position="1340"/>
    </location>
</feature>
<feature type="region of interest" description="Disordered" evidence="4">
    <location>
        <begin position="762"/>
        <end position="848"/>
    </location>
</feature>
<comment type="caution">
    <text evidence="7">The sequence shown here is derived from an EMBL/GenBank/DDBJ whole genome shotgun (WGS) entry which is preliminary data.</text>
</comment>
<dbReference type="SUPFAM" id="SSF52172">
    <property type="entry name" value="CheY-like"/>
    <property type="match status" value="1"/>
</dbReference>
<feature type="compositionally biased region" description="Low complexity" evidence="4">
    <location>
        <begin position="798"/>
        <end position="821"/>
    </location>
</feature>